<protein>
    <submittedName>
        <fullName evidence="7">Cell wall-associated NlpC family hydrolase</fullName>
    </submittedName>
</protein>
<evidence type="ECO:0000256" key="1">
    <source>
        <dbReference type="ARBA" id="ARBA00007074"/>
    </source>
</evidence>
<keyword evidence="5" id="KW-1133">Transmembrane helix</keyword>
<keyword evidence="3 7" id="KW-0378">Hydrolase</keyword>
<organism evidence="7 8">
    <name type="scientific">Tamaricihabitans halophyticus</name>
    <dbReference type="NCBI Taxonomy" id="1262583"/>
    <lineage>
        <taxon>Bacteria</taxon>
        <taxon>Bacillati</taxon>
        <taxon>Actinomycetota</taxon>
        <taxon>Actinomycetes</taxon>
        <taxon>Pseudonocardiales</taxon>
        <taxon>Pseudonocardiaceae</taxon>
        <taxon>Tamaricihabitans</taxon>
    </lineage>
</organism>
<dbReference type="Pfam" id="PF00877">
    <property type="entry name" value="NLPC_P60"/>
    <property type="match status" value="1"/>
</dbReference>
<evidence type="ECO:0000313" key="7">
    <source>
        <dbReference type="EMBL" id="TCP56131.1"/>
    </source>
</evidence>
<reference evidence="7 8" key="1">
    <citation type="submission" date="2019-03" db="EMBL/GenBank/DDBJ databases">
        <title>Genomic Encyclopedia of Type Strains, Phase IV (KMG-IV): sequencing the most valuable type-strain genomes for metagenomic binning, comparative biology and taxonomic classification.</title>
        <authorList>
            <person name="Goeker M."/>
        </authorList>
    </citation>
    <scope>NUCLEOTIDE SEQUENCE [LARGE SCALE GENOMIC DNA]</scope>
    <source>
        <strain evidence="7 8">DSM 45765</strain>
    </source>
</reference>
<dbReference type="PANTHER" id="PTHR47359:SF3">
    <property type="entry name" value="NLP_P60 DOMAIN-CONTAINING PROTEIN-RELATED"/>
    <property type="match status" value="1"/>
</dbReference>
<sequence>MRIRLTSSSAGGWRHGASGRALVALALVGVLGVGGWLVSRGEPEAAPAAQEAEQGREQAGGVPSMLAASAPLDPEQPSPLNSELDSWVREMSGKLQVPERALIGYANAELTLRAEQPECQLSWVTLAGIGKAASDHGQVAGGELRADGFADRPIDTVPVDVAGGESDSVAPAVGPMQLSDELWQRWQESAQPGRQANAQNIDDAALTAGRALCGDGTDTSNGDQWWQAVEDYRGSELFLQRVLANANLYATLASDEHSPDPRAVRAIQFAIGQLGLPYVWGGNGPEGGHSGFDCSGLTTEAYKRAGIQLPRTAHWQYGDVTLIAEGEQPQLGDLVFYGNPATKIHHVGMYLGNNLMINAPTFGQAVQIHNYRSPGDEYAGAGRPAN</sequence>
<dbReference type="GO" id="GO:0008234">
    <property type="term" value="F:cysteine-type peptidase activity"/>
    <property type="evidence" value="ECO:0007669"/>
    <property type="project" value="UniProtKB-KW"/>
</dbReference>
<comment type="similarity">
    <text evidence="1">Belongs to the peptidase C40 family.</text>
</comment>
<feature type="domain" description="NlpC/P60" evidence="6">
    <location>
        <begin position="260"/>
        <end position="386"/>
    </location>
</feature>
<evidence type="ECO:0000256" key="4">
    <source>
        <dbReference type="ARBA" id="ARBA00022807"/>
    </source>
</evidence>
<dbReference type="Proteomes" id="UP000294911">
    <property type="component" value="Unassembled WGS sequence"/>
</dbReference>
<dbReference type="InterPro" id="IPR051794">
    <property type="entry name" value="PG_Endopeptidase_C40"/>
</dbReference>
<dbReference type="EMBL" id="SLXQ01000001">
    <property type="protein sequence ID" value="TCP56131.1"/>
    <property type="molecule type" value="Genomic_DNA"/>
</dbReference>
<keyword evidence="4" id="KW-0788">Thiol protease</keyword>
<dbReference type="RefSeq" id="WP_243658663.1">
    <property type="nucleotide sequence ID" value="NZ_SLXQ01000001.1"/>
</dbReference>
<evidence type="ECO:0000256" key="5">
    <source>
        <dbReference type="SAM" id="Phobius"/>
    </source>
</evidence>
<keyword evidence="2" id="KW-0645">Protease</keyword>
<accession>A0A4R2R8Z4</accession>
<dbReference type="InterPro" id="IPR000064">
    <property type="entry name" value="NLP_P60_dom"/>
</dbReference>
<keyword evidence="5" id="KW-0812">Transmembrane</keyword>
<comment type="caution">
    <text evidence="7">The sequence shown here is derived from an EMBL/GenBank/DDBJ whole genome shotgun (WGS) entry which is preliminary data.</text>
</comment>
<evidence type="ECO:0000313" key="8">
    <source>
        <dbReference type="Proteomes" id="UP000294911"/>
    </source>
</evidence>
<dbReference type="AlphaFoldDB" id="A0A4R2R8Z4"/>
<proteinExistence type="inferred from homology"/>
<evidence type="ECO:0000259" key="6">
    <source>
        <dbReference type="PROSITE" id="PS51935"/>
    </source>
</evidence>
<dbReference type="InterPro" id="IPR038765">
    <property type="entry name" value="Papain-like_cys_pep_sf"/>
</dbReference>
<dbReference type="GO" id="GO:0006508">
    <property type="term" value="P:proteolysis"/>
    <property type="evidence" value="ECO:0007669"/>
    <property type="project" value="UniProtKB-KW"/>
</dbReference>
<gene>
    <name evidence="7" type="ORF">EV191_10171</name>
</gene>
<dbReference type="PANTHER" id="PTHR47359">
    <property type="entry name" value="PEPTIDOGLYCAN DL-ENDOPEPTIDASE CWLO"/>
    <property type="match status" value="1"/>
</dbReference>
<feature type="transmembrane region" description="Helical" evidence="5">
    <location>
        <begin position="21"/>
        <end position="38"/>
    </location>
</feature>
<evidence type="ECO:0000256" key="3">
    <source>
        <dbReference type="ARBA" id="ARBA00022801"/>
    </source>
</evidence>
<dbReference type="InterPro" id="IPR023346">
    <property type="entry name" value="Lysozyme-like_dom_sf"/>
</dbReference>
<evidence type="ECO:0000256" key="2">
    <source>
        <dbReference type="ARBA" id="ARBA00022670"/>
    </source>
</evidence>
<name>A0A4R2R8Z4_9PSEU</name>
<dbReference type="SUPFAM" id="SSF54001">
    <property type="entry name" value="Cysteine proteinases"/>
    <property type="match status" value="1"/>
</dbReference>
<dbReference type="SUPFAM" id="SSF53955">
    <property type="entry name" value="Lysozyme-like"/>
    <property type="match status" value="1"/>
</dbReference>
<dbReference type="PROSITE" id="PS51935">
    <property type="entry name" value="NLPC_P60"/>
    <property type="match status" value="1"/>
</dbReference>
<dbReference type="Gene3D" id="3.90.1720.10">
    <property type="entry name" value="endopeptidase domain like (from Nostoc punctiforme)"/>
    <property type="match status" value="1"/>
</dbReference>
<keyword evidence="8" id="KW-1185">Reference proteome</keyword>
<keyword evidence="5" id="KW-0472">Membrane</keyword>